<dbReference type="Proteomes" id="UP000711178">
    <property type="component" value="Unassembled WGS sequence"/>
</dbReference>
<accession>A0ABS7FK26</accession>
<protein>
    <submittedName>
        <fullName evidence="1">Uncharacterized protein</fullName>
    </submittedName>
</protein>
<dbReference type="EMBL" id="JAHDTB010000057">
    <property type="protein sequence ID" value="MBW8290407.1"/>
    <property type="molecule type" value="Genomic_DNA"/>
</dbReference>
<reference evidence="1 2" key="1">
    <citation type="submission" date="2021-05" db="EMBL/GenBank/DDBJ databases">
        <title>Draft Whole Genome Sequencing Of Biosensor Chromobacterium violaceum Strain CV026 Reveals A Regulatory RNA In Chromobacterium violaceum Phenotype Regulatory Network.</title>
        <authorList>
            <person name="Hong K.W."/>
            <person name="Chan K.G."/>
            <person name="Chang C.-Y."/>
        </authorList>
    </citation>
    <scope>NUCLEOTIDE SEQUENCE [LARGE SCALE GENOMIC DNA]</scope>
    <source>
        <strain evidence="1 2">ATCC 31532</strain>
    </source>
</reference>
<evidence type="ECO:0000313" key="2">
    <source>
        <dbReference type="Proteomes" id="UP000711178"/>
    </source>
</evidence>
<organism evidence="1 2">
    <name type="scientific">Chromobacterium subtsugae</name>
    <dbReference type="NCBI Taxonomy" id="251747"/>
    <lineage>
        <taxon>Bacteria</taxon>
        <taxon>Pseudomonadati</taxon>
        <taxon>Pseudomonadota</taxon>
        <taxon>Betaproteobacteria</taxon>
        <taxon>Neisseriales</taxon>
        <taxon>Chromobacteriaceae</taxon>
        <taxon>Chromobacterium</taxon>
    </lineage>
</organism>
<proteinExistence type="predicted"/>
<sequence length="63" mass="6941">MIANPVAGLRQQKQVIQSIGQRMWDLQASTHINTPTAKLRFAFMVNHLVGEVATLQGRLKLGG</sequence>
<comment type="caution">
    <text evidence="1">The sequence shown here is derived from an EMBL/GenBank/DDBJ whole genome shotgun (WGS) entry which is preliminary data.</text>
</comment>
<gene>
    <name evidence="1" type="ORF">KIF53_22495</name>
</gene>
<evidence type="ECO:0000313" key="1">
    <source>
        <dbReference type="EMBL" id="MBW8290407.1"/>
    </source>
</evidence>
<name>A0ABS7FK26_9NEIS</name>
<keyword evidence="2" id="KW-1185">Reference proteome</keyword>